<accession>A0A0C1UQZ3</accession>
<dbReference type="PRINTS" id="PR00976">
    <property type="entry name" value="RIBOSOMALS21"/>
</dbReference>
<dbReference type="GO" id="GO:0005840">
    <property type="term" value="C:ribosome"/>
    <property type="evidence" value="ECO:0007669"/>
    <property type="project" value="UniProtKB-KW"/>
</dbReference>
<dbReference type="GO" id="GO:1990904">
    <property type="term" value="C:ribonucleoprotein complex"/>
    <property type="evidence" value="ECO:0007669"/>
    <property type="project" value="UniProtKB-KW"/>
</dbReference>
<keyword evidence="9" id="KW-1185">Reference proteome</keyword>
<dbReference type="Proteomes" id="UP000031594">
    <property type="component" value="Unassembled WGS sequence"/>
</dbReference>
<dbReference type="NCBIfam" id="TIGR00030">
    <property type="entry name" value="S21p"/>
    <property type="match status" value="1"/>
</dbReference>
<evidence type="ECO:0000313" key="8">
    <source>
        <dbReference type="EMBL" id="QDQ41864.1"/>
    </source>
</evidence>
<dbReference type="InterPro" id="IPR038380">
    <property type="entry name" value="Ribosomal_bS21_sf"/>
</dbReference>
<keyword evidence="3 5" id="KW-0687">Ribonucleoprotein</keyword>
<reference evidence="8" key="2">
    <citation type="journal article" date="2019" name="BMC Genomics">
        <title>Complete genome sequence analysis of the thermoacidophilic verrucomicrobial methanotroph 'Candidatus Methylacidiphilum kamchatkense' strain Kam1 and comparison with its closest relatives.</title>
        <authorList>
            <person name="Kruse T."/>
            <person name="Ratnadevi C.M."/>
            <person name="Erikstad H.A."/>
            <person name="Birkeland N.K."/>
        </authorList>
    </citation>
    <scope>NUCLEOTIDE SEQUENCE</scope>
    <source>
        <strain evidence="8">Kam1</strain>
    </source>
</reference>
<evidence type="ECO:0000313" key="7">
    <source>
        <dbReference type="EMBL" id="KIE58739.1"/>
    </source>
</evidence>
<evidence type="ECO:0000256" key="1">
    <source>
        <dbReference type="ARBA" id="ARBA00006640"/>
    </source>
</evidence>
<evidence type="ECO:0000256" key="5">
    <source>
        <dbReference type="HAMAP-Rule" id="MF_00358"/>
    </source>
</evidence>
<dbReference type="Gene3D" id="1.20.5.1150">
    <property type="entry name" value="Ribosomal protein S8"/>
    <property type="match status" value="1"/>
</dbReference>
<evidence type="ECO:0000313" key="10">
    <source>
        <dbReference type="Proteomes" id="UP000315925"/>
    </source>
</evidence>
<evidence type="ECO:0000256" key="6">
    <source>
        <dbReference type="RuleBase" id="RU000667"/>
    </source>
</evidence>
<dbReference type="HAMAP" id="MF_00358">
    <property type="entry name" value="Ribosomal_bS21"/>
    <property type="match status" value="1"/>
</dbReference>
<name>A0A0C1UQZ3_9BACT</name>
<dbReference type="GO" id="GO:0003735">
    <property type="term" value="F:structural constituent of ribosome"/>
    <property type="evidence" value="ECO:0007669"/>
    <property type="project" value="InterPro"/>
</dbReference>
<dbReference type="InterPro" id="IPR001911">
    <property type="entry name" value="Ribosomal_bS21"/>
</dbReference>
<evidence type="ECO:0000313" key="9">
    <source>
        <dbReference type="Proteomes" id="UP000031594"/>
    </source>
</evidence>
<dbReference type="Proteomes" id="UP000315925">
    <property type="component" value="Chromosome"/>
</dbReference>
<dbReference type="GO" id="GO:0006412">
    <property type="term" value="P:translation"/>
    <property type="evidence" value="ECO:0007669"/>
    <property type="project" value="UniProtKB-UniRule"/>
</dbReference>
<dbReference type="PANTHER" id="PTHR21109:SF0">
    <property type="entry name" value="SMALL RIBOSOMAL SUBUNIT PROTEIN BS21M"/>
    <property type="match status" value="1"/>
</dbReference>
<reference evidence="7 9" key="1">
    <citation type="submission" date="2014-08" db="EMBL/GenBank/DDBJ databases">
        <title>Methylacidiphilum kamchatkense strain Kam1 draft genome sequence.</title>
        <authorList>
            <person name="Birkeland N.-K."/>
            <person name="Erikstad H.A."/>
        </authorList>
    </citation>
    <scope>NUCLEOTIDE SEQUENCE [LARGE SCALE GENOMIC DNA]</scope>
    <source>
        <strain evidence="7 9">Kam1</strain>
    </source>
</reference>
<gene>
    <name evidence="5 8" type="primary">rpsU</name>
    <name evidence="7" type="ORF">A946_04760</name>
    <name evidence="8" type="ORF">kam1_616</name>
</gene>
<dbReference type="PROSITE" id="PS01181">
    <property type="entry name" value="RIBOSOMAL_S21"/>
    <property type="match status" value="1"/>
</dbReference>
<dbReference type="InterPro" id="IPR018278">
    <property type="entry name" value="Ribosomal_bS21_CS"/>
</dbReference>
<dbReference type="PANTHER" id="PTHR21109">
    <property type="entry name" value="MITOCHONDRIAL 28S RIBOSOMAL PROTEIN S21"/>
    <property type="match status" value="1"/>
</dbReference>
<dbReference type="RefSeq" id="WP_009060067.1">
    <property type="nucleotide sequence ID" value="NZ_CP037899.1"/>
</dbReference>
<dbReference type="AlphaFoldDB" id="A0A0C1UQZ3"/>
<keyword evidence="2 5" id="KW-0689">Ribosomal protein</keyword>
<protein>
    <recommendedName>
        <fullName evidence="4 5">Small ribosomal subunit protein bS21</fullName>
    </recommendedName>
</protein>
<evidence type="ECO:0000256" key="2">
    <source>
        <dbReference type="ARBA" id="ARBA00022980"/>
    </source>
</evidence>
<organism evidence="8 10">
    <name type="scientific">Methylacidiphilum kamchatkense Kam1</name>
    <dbReference type="NCBI Taxonomy" id="1202785"/>
    <lineage>
        <taxon>Bacteria</taxon>
        <taxon>Pseudomonadati</taxon>
        <taxon>Verrucomicrobiota</taxon>
        <taxon>Methylacidiphilae</taxon>
        <taxon>Methylacidiphilales</taxon>
        <taxon>Methylacidiphilaceae</taxon>
        <taxon>Methylacidiphilum (ex Ratnadevi et al. 2023)</taxon>
    </lineage>
</organism>
<proteinExistence type="inferred from homology"/>
<dbReference type="KEGG" id="mkc:kam1_616"/>
<dbReference type="STRING" id="1202785.A946_04760"/>
<reference evidence="10" key="3">
    <citation type="submission" date="2019-03" db="EMBL/GenBank/DDBJ databases">
        <title>Complete genome of Methylacidiphilum kamchatkense Kam1.</title>
        <authorList>
            <person name="Kruse T."/>
            <person name="Murarilal Ratnadevi C."/>
            <person name="Erikstad H.-A."/>
            <person name="Birkeland N.-K."/>
        </authorList>
    </citation>
    <scope>NUCLEOTIDE SEQUENCE [LARGE SCALE GENOMIC DNA]</scope>
    <source>
        <strain evidence="10">kam1</strain>
    </source>
</reference>
<comment type="similarity">
    <text evidence="1 5 6">Belongs to the bacterial ribosomal protein bS21 family.</text>
</comment>
<dbReference type="EMBL" id="CP037899">
    <property type="protein sequence ID" value="QDQ41864.1"/>
    <property type="molecule type" value="Genomic_DNA"/>
</dbReference>
<evidence type="ECO:0000256" key="3">
    <source>
        <dbReference type="ARBA" id="ARBA00023274"/>
    </source>
</evidence>
<dbReference type="EMBL" id="JQNX01000003">
    <property type="protein sequence ID" value="KIE58739.1"/>
    <property type="molecule type" value="Genomic_DNA"/>
</dbReference>
<evidence type="ECO:0000256" key="4">
    <source>
        <dbReference type="ARBA" id="ARBA00035135"/>
    </source>
</evidence>
<dbReference type="Pfam" id="PF01165">
    <property type="entry name" value="Ribosomal_S21"/>
    <property type="match status" value="1"/>
</dbReference>
<sequence length="61" mass="7410">MTEVKVKKGESIDKALRRLKRKLDREGTLREARLRKAFEKPCNRRRRKAKEARLKIYSSFY</sequence>